<feature type="domain" description="AB hydrolase-1" evidence="14">
    <location>
        <begin position="40"/>
        <end position="302"/>
    </location>
</feature>
<evidence type="ECO:0000256" key="13">
    <source>
        <dbReference type="RuleBase" id="RU003421"/>
    </source>
</evidence>
<keyword evidence="6 11" id="KW-0031">Aminopeptidase</keyword>
<evidence type="ECO:0000256" key="8">
    <source>
        <dbReference type="ARBA" id="ARBA00022670"/>
    </source>
</evidence>
<comment type="catalytic activity">
    <reaction evidence="1 11 13">
        <text>Release of N-terminal proline from a peptide.</text>
        <dbReference type="EC" id="3.4.11.5"/>
    </reaction>
</comment>
<keyword evidence="16" id="KW-1185">Reference proteome</keyword>
<evidence type="ECO:0000313" key="16">
    <source>
        <dbReference type="Proteomes" id="UP000296201"/>
    </source>
</evidence>
<evidence type="ECO:0000256" key="7">
    <source>
        <dbReference type="ARBA" id="ARBA00022490"/>
    </source>
</evidence>
<dbReference type="Proteomes" id="UP000296201">
    <property type="component" value="Chromosome"/>
</dbReference>
<dbReference type="EC" id="3.4.11.5" evidence="4 11"/>
<keyword evidence="9 11" id="KW-0378">Hydrolase</keyword>
<dbReference type="EMBL" id="CP032096">
    <property type="protein sequence ID" value="QBZ82135.1"/>
    <property type="molecule type" value="Genomic_DNA"/>
</dbReference>
<dbReference type="NCBIfam" id="TIGR01249">
    <property type="entry name" value="pro_imino_pep_1"/>
    <property type="match status" value="1"/>
</dbReference>
<evidence type="ECO:0000256" key="10">
    <source>
        <dbReference type="ARBA" id="ARBA00029605"/>
    </source>
</evidence>
<protein>
    <recommendedName>
        <fullName evidence="5 11">Proline iminopeptidase</fullName>
        <shortName evidence="11">PIP</shortName>
        <ecNumber evidence="4 11">3.4.11.5</ecNumber>
    </recommendedName>
    <alternativeName>
        <fullName evidence="10 11">Prolyl aminopeptidase</fullName>
    </alternativeName>
</protein>
<evidence type="ECO:0000313" key="15">
    <source>
        <dbReference type="EMBL" id="QBZ82135.1"/>
    </source>
</evidence>
<comment type="subcellular location">
    <subcellularLocation>
        <location evidence="2 11">Cytoplasm</location>
    </subcellularLocation>
</comment>
<name>A0A4P7NXE9_9GAMM</name>
<dbReference type="InterPro" id="IPR002410">
    <property type="entry name" value="Peptidase_S33"/>
</dbReference>
<evidence type="ECO:0000256" key="1">
    <source>
        <dbReference type="ARBA" id="ARBA00001585"/>
    </source>
</evidence>
<gene>
    <name evidence="15" type="primary">pip</name>
    <name evidence="15" type="ORF">GHNINEIG_00159</name>
</gene>
<dbReference type="PIRSF" id="PIRSF006431">
    <property type="entry name" value="Pept_S33"/>
    <property type="match status" value="1"/>
</dbReference>
<feature type="active site" description="Nucleophile" evidence="12">
    <location>
        <position position="114"/>
    </location>
</feature>
<proteinExistence type="inferred from homology"/>
<evidence type="ECO:0000256" key="11">
    <source>
        <dbReference type="PIRNR" id="PIRNR006431"/>
    </source>
</evidence>
<keyword evidence="7 11" id="KW-0963">Cytoplasm</keyword>
<dbReference type="Gene3D" id="3.40.50.1820">
    <property type="entry name" value="alpha/beta hydrolase"/>
    <property type="match status" value="1"/>
</dbReference>
<dbReference type="Pfam" id="PF00561">
    <property type="entry name" value="Abhydrolase_1"/>
    <property type="match status" value="1"/>
</dbReference>
<comment type="similarity">
    <text evidence="3 11 13">Belongs to the peptidase S33 family.</text>
</comment>
<dbReference type="PANTHER" id="PTHR43722">
    <property type="entry name" value="PROLINE IMINOPEPTIDASE"/>
    <property type="match status" value="1"/>
</dbReference>
<sequence length="323" mass="36881">MMTLEQILYPPIKPYSEHSLQVDNTHSLYIEESGNPLGLPVLFIHGGPGGGTTPMQRRFFNPDEYRIILFDQRGCGKSRPHACLTNNTTAHLIEDIEKIRRHLEIDRWILFGGSWGSTLSLLYAEAYPERVISMVLRGIFLCRDEDTRWFYQEGANRFYPNYWQDFIAPVPEEKRNDMIGAYYELLTSENEIARMSAAEAWSVWEGRTSTLKADKDLVNHFGDPFHALAMARIECHYFKYNAFIEPNQILANIGYIRKIPTQIIQGRYDMVCPVNQAYALSQAMPNAQLIICDHAGHSALELEIAQALVAATDQLYLDGDISP</sequence>
<feature type="active site" evidence="12">
    <location>
        <position position="269"/>
    </location>
</feature>
<dbReference type="AlphaFoldDB" id="A0A4P7NXE9"/>
<dbReference type="PRINTS" id="PR00793">
    <property type="entry name" value="PROAMNOPTASE"/>
</dbReference>
<dbReference type="PRINTS" id="PR00111">
    <property type="entry name" value="ABHYDROLASE"/>
</dbReference>
<evidence type="ECO:0000256" key="6">
    <source>
        <dbReference type="ARBA" id="ARBA00022438"/>
    </source>
</evidence>
<evidence type="ECO:0000256" key="2">
    <source>
        <dbReference type="ARBA" id="ARBA00004496"/>
    </source>
</evidence>
<dbReference type="GO" id="GO:0004177">
    <property type="term" value="F:aminopeptidase activity"/>
    <property type="evidence" value="ECO:0007669"/>
    <property type="project" value="UniProtKB-UniRule"/>
</dbReference>
<dbReference type="PANTHER" id="PTHR43722:SF1">
    <property type="entry name" value="PROLINE IMINOPEPTIDASE"/>
    <property type="match status" value="1"/>
</dbReference>
<evidence type="ECO:0000259" key="14">
    <source>
        <dbReference type="Pfam" id="PF00561"/>
    </source>
</evidence>
<dbReference type="OrthoDB" id="9796770at2"/>
<dbReference type="GO" id="GO:0005737">
    <property type="term" value="C:cytoplasm"/>
    <property type="evidence" value="ECO:0007669"/>
    <property type="project" value="UniProtKB-SubCell"/>
</dbReference>
<dbReference type="SUPFAM" id="SSF53474">
    <property type="entry name" value="alpha/beta-Hydrolases"/>
    <property type="match status" value="1"/>
</dbReference>
<keyword evidence="8 11" id="KW-0645">Protease</keyword>
<feature type="active site" description="Proton donor" evidence="12">
    <location>
        <position position="297"/>
    </location>
</feature>
<evidence type="ECO:0000256" key="3">
    <source>
        <dbReference type="ARBA" id="ARBA00010088"/>
    </source>
</evidence>
<reference evidence="15 16" key="1">
    <citation type="submission" date="2018-08" db="EMBL/GenBank/DDBJ databases">
        <title>Horizontal acquisition of hydrogen conversion ability and other habitat adaptations in Hydrogenovibrio crunogenus strains.</title>
        <authorList>
            <person name="Gonnella G."/>
            <person name="Adam N."/>
            <person name="Perner M."/>
        </authorList>
    </citation>
    <scope>NUCLEOTIDE SEQUENCE [LARGE SCALE GENOMIC DNA]</scope>
    <source>
        <strain evidence="15 16">SP-41</strain>
    </source>
</reference>
<evidence type="ECO:0000256" key="12">
    <source>
        <dbReference type="PIRSR" id="PIRSR006431-1"/>
    </source>
</evidence>
<accession>A0A4P7NXE9</accession>
<evidence type="ECO:0000256" key="9">
    <source>
        <dbReference type="ARBA" id="ARBA00022801"/>
    </source>
</evidence>
<dbReference type="InterPro" id="IPR029058">
    <property type="entry name" value="AB_hydrolase_fold"/>
</dbReference>
<dbReference type="GO" id="GO:0006508">
    <property type="term" value="P:proteolysis"/>
    <property type="evidence" value="ECO:0007669"/>
    <property type="project" value="UniProtKB-KW"/>
</dbReference>
<evidence type="ECO:0000256" key="4">
    <source>
        <dbReference type="ARBA" id="ARBA00012568"/>
    </source>
</evidence>
<dbReference type="InterPro" id="IPR005944">
    <property type="entry name" value="Pro_iminopeptidase"/>
</dbReference>
<organism evidence="15 16">
    <name type="scientific">Hydrogenovibrio crunogenus</name>
    <dbReference type="NCBI Taxonomy" id="39765"/>
    <lineage>
        <taxon>Bacteria</taxon>
        <taxon>Pseudomonadati</taxon>
        <taxon>Pseudomonadota</taxon>
        <taxon>Gammaproteobacteria</taxon>
        <taxon>Thiotrichales</taxon>
        <taxon>Piscirickettsiaceae</taxon>
        <taxon>Hydrogenovibrio</taxon>
    </lineage>
</organism>
<dbReference type="InterPro" id="IPR000073">
    <property type="entry name" value="AB_hydrolase_1"/>
</dbReference>
<dbReference type="RefSeq" id="WP_135794890.1">
    <property type="nucleotide sequence ID" value="NZ_CP032096.1"/>
</dbReference>
<evidence type="ECO:0000256" key="5">
    <source>
        <dbReference type="ARBA" id="ARBA00021843"/>
    </source>
</evidence>